<organism evidence="1 2">
    <name type="scientific">Sphingomonas chungangi</name>
    <dbReference type="NCBI Taxonomy" id="2683589"/>
    <lineage>
        <taxon>Bacteria</taxon>
        <taxon>Pseudomonadati</taxon>
        <taxon>Pseudomonadota</taxon>
        <taxon>Alphaproteobacteria</taxon>
        <taxon>Sphingomonadales</taxon>
        <taxon>Sphingomonadaceae</taxon>
        <taxon>Sphingomonas</taxon>
    </lineage>
</organism>
<dbReference type="Proteomes" id="UP000570166">
    <property type="component" value="Unassembled WGS sequence"/>
</dbReference>
<comment type="caution">
    <text evidence="1">The sequence shown here is derived from an EMBL/GenBank/DDBJ whole genome shotgun (WGS) entry which is preliminary data.</text>
</comment>
<keyword evidence="2" id="KW-1185">Reference proteome</keyword>
<dbReference type="EMBL" id="JACEIB010000006">
    <property type="protein sequence ID" value="MBA2934166.1"/>
    <property type="molecule type" value="Genomic_DNA"/>
</dbReference>
<reference evidence="1 2" key="1">
    <citation type="submission" date="2020-07" db="EMBL/GenBank/DDBJ databases">
        <authorList>
            <person name="Sun Q."/>
        </authorList>
    </citation>
    <scope>NUCLEOTIDE SEQUENCE [LARGE SCALE GENOMIC DNA]</scope>
    <source>
        <strain evidence="1 2">CGMCC 1.13654</strain>
    </source>
</reference>
<proteinExistence type="predicted"/>
<evidence type="ECO:0000313" key="2">
    <source>
        <dbReference type="Proteomes" id="UP000570166"/>
    </source>
</evidence>
<gene>
    <name evidence="1" type="ORF">HZF05_08640</name>
</gene>
<protein>
    <submittedName>
        <fullName evidence="1">Uncharacterized protein</fullName>
    </submittedName>
</protein>
<evidence type="ECO:0000313" key="1">
    <source>
        <dbReference type="EMBL" id="MBA2934166.1"/>
    </source>
</evidence>
<accession>A0A838L7P7</accession>
<dbReference type="AlphaFoldDB" id="A0A838L7P7"/>
<sequence length="248" mass="25846">MGYADLADLAFAGQVAAIVTVRDAVRLKDADAAGVAPGFVRFYVEGDVNALIAGKGGIPASISWIADVPMTSANRPPKLKKAKLILLARPVAGKPGVLQLVSKSAQLPWTPDTEQRLRAILSEANGPSAPPVVTGVGHAFHVAGSIPGEGETQIFLKTADNRPVSLNIQRHPGEDPRWTVSLGEIVDDAAAAPQKDTLLWYRLACALPASLPADALADQQPDDAQAAQADYKLVLDGLGPCGRTAPAN</sequence>
<name>A0A838L7P7_9SPHN</name>